<dbReference type="OMA" id="QAGDDKF"/>
<evidence type="ECO:0000256" key="3">
    <source>
        <dbReference type="ARBA" id="ARBA00005735"/>
    </source>
</evidence>
<dbReference type="GO" id="GO:0005975">
    <property type="term" value="P:carbohydrate metabolic process"/>
    <property type="evidence" value="ECO:0007669"/>
    <property type="project" value="InterPro"/>
</dbReference>
<evidence type="ECO:0000256" key="4">
    <source>
        <dbReference type="ARBA" id="ARBA00022676"/>
    </source>
</evidence>
<dbReference type="PRINTS" id="PR02050">
    <property type="entry name" value="B14GALTRFASE"/>
</dbReference>
<accession>A0A0C2MD02</accession>
<evidence type="ECO:0000259" key="11">
    <source>
        <dbReference type="Pfam" id="PF02709"/>
    </source>
</evidence>
<comment type="similarity">
    <text evidence="3">Belongs to the glycosyltransferase 7 family.</text>
</comment>
<protein>
    <submittedName>
        <fullName evidence="13">Beta-1,4-galactosyltransferase 5</fullName>
    </submittedName>
</protein>
<dbReference type="OrthoDB" id="6020592at2759"/>
<dbReference type="InterPro" id="IPR029044">
    <property type="entry name" value="Nucleotide-diphossugar_trans"/>
</dbReference>
<gene>
    <name evidence="13" type="ORF">RF11_07099</name>
</gene>
<evidence type="ECO:0000313" key="14">
    <source>
        <dbReference type="Proteomes" id="UP000031668"/>
    </source>
</evidence>
<dbReference type="GO" id="GO:0016020">
    <property type="term" value="C:membrane"/>
    <property type="evidence" value="ECO:0007669"/>
    <property type="project" value="UniProtKB-SubCell"/>
</dbReference>
<evidence type="ECO:0000256" key="7">
    <source>
        <dbReference type="ARBA" id="ARBA00022968"/>
    </source>
</evidence>
<dbReference type="EMBL" id="JWZT01005098">
    <property type="protein sequence ID" value="KII62179.1"/>
    <property type="molecule type" value="Genomic_DNA"/>
</dbReference>
<dbReference type="Proteomes" id="UP000031668">
    <property type="component" value="Unassembled WGS sequence"/>
</dbReference>
<evidence type="ECO:0000256" key="10">
    <source>
        <dbReference type="ARBA" id="ARBA00023180"/>
    </source>
</evidence>
<evidence type="ECO:0000256" key="8">
    <source>
        <dbReference type="ARBA" id="ARBA00022989"/>
    </source>
</evidence>
<keyword evidence="7" id="KW-0735">Signal-anchor</keyword>
<comment type="pathway">
    <text evidence="2">Protein modification; protein glycosylation.</text>
</comment>
<keyword evidence="10" id="KW-0325">Glycoprotein</keyword>
<evidence type="ECO:0000259" key="12">
    <source>
        <dbReference type="Pfam" id="PF13733"/>
    </source>
</evidence>
<keyword evidence="14" id="KW-1185">Reference proteome</keyword>
<keyword evidence="8" id="KW-1133">Transmembrane helix</keyword>
<keyword evidence="4 13" id="KW-0328">Glycosyltransferase</keyword>
<evidence type="ECO:0000256" key="1">
    <source>
        <dbReference type="ARBA" id="ARBA00004606"/>
    </source>
</evidence>
<dbReference type="Pfam" id="PF13733">
    <property type="entry name" value="Glyco_transf_7N"/>
    <property type="match status" value="1"/>
</dbReference>
<reference evidence="13 14" key="1">
    <citation type="journal article" date="2014" name="Genome Biol. Evol.">
        <title>The genome of the myxosporean Thelohanellus kitauei shows adaptations to nutrient acquisition within its fish host.</title>
        <authorList>
            <person name="Yang Y."/>
            <person name="Xiong J."/>
            <person name="Zhou Z."/>
            <person name="Huo F."/>
            <person name="Miao W."/>
            <person name="Ran C."/>
            <person name="Liu Y."/>
            <person name="Zhang J."/>
            <person name="Feng J."/>
            <person name="Wang M."/>
            <person name="Wang M."/>
            <person name="Wang L."/>
            <person name="Yao B."/>
        </authorList>
    </citation>
    <scope>NUCLEOTIDE SEQUENCE [LARGE SCALE GENOMIC DNA]</scope>
    <source>
        <strain evidence="13">Wuqing</strain>
    </source>
</reference>
<dbReference type="GO" id="GO:0005794">
    <property type="term" value="C:Golgi apparatus"/>
    <property type="evidence" value="ECO:0007669"/>
    <property type="project" value="TreeGrafter"/>
</dbReference>
<keyword evidence="9" id="KW-0472">Membrane</keyword>
<proteinExistence type="inferred from homology"/>
<evidence type="ECO:0000313" key="13">
    <source>
        <dbReference type="EMBL" id="KII62179.1"/>
    </source>
</evidence>
<feature type="domain" description="Galactosyltransferase N-terminal" evidence="12">
    <location>
        <begin position="1"/>
        <end position="85"/>
    </location>
</feature>
<dbReference type="PANTHER" id="PTHR19300">
    <property type="entry name" value="BETA-1,4-GALACTOSYLTRANSFERASE"/>
    <property type="match status" value="1"/>
</dbReference>
<dbReference type="Gene3D" id="3.90.550.10">
    <property type="entry name" value="Spore Coat Polysaccharide Biosynthesis Protein SpsA, Chain A"/>
    <property type="match status" value="1"/>
</dbReference>
<dbReference type="UniPathway" id="UPA00378"/>
<sequence length="246" mass="28288">MAIIVPIKNRDACLAAFLNHYHRIFHSQGLCYQIFAVIQTADGYYNRGRLLNIGFVEASKQGFDCFIFHDVDEMLLNPHLKYGCENSPANFITRRIKPNHLTPSSNSFGTVCGFSTTTFERINGYSNCYWSYGGENDDLYKRVVKLGFNISRTPAEFGLYFPNSLSQSHKPNLKIVSLNKMFLNSNYSHSEDGLNKLSYKIVSMEYLKLYTRITVNVMTKNDYCLKIFESKGYINSTYNPVLFKDK</sequence>
<dbReference type="InterPro" id="IPR027995">
    <property type="entry name" value="Galactosyl_T_N"/>
</dbReference>
<keyword evidence="6" id="KW-0812">Transmembrane</keyword>
<dbReference type="InterPro" id="IPR027791">
    <property type="entry name" value="Galactosyl_T_C"/>
</dbReference>
<dbReference type="SUPFAM" id="SSF53448">
    <property type="entry name" value="Nucleotide-diphospho-sugar transferases"/>
    <property type="match status" value="1"/>
</dbReference>
<dbReference type="PANTHER" id="PTHR19300:SF57">
    <property type="entry name" value="BETA-1,4-N-ACETYLGALACTOSAMINYLTRANSFERASE"/>
    <property type="match status" value="1"/>
</dbReference>
<evidence type="ECO:0000256" key="6">
    <source>
        <dbReference type="ARBA" id="ARBA00022692"/>
    </source>
</evidence>
<comment type="subcellular location">
    <subcellularLocation>
        <location evidence="1">Membrane</location>
        <topology evidence="1">Single-pass type II membrane protein</topology>
    </subcellularLocation>
</comment>
<dbReference type="Pfam" id="PF02709">
    <property type="entry name" value="Glyco_transf_7C"/>
    <property type="match status" value="1"/>
</dbReference>
<evidence type="ECO:0000256" key="9">
    <source>
        <dbReference type="ARBA" id="ARBA00023136"/>
    </source>
</evidence>
<dbReference type="AlphaFoldDB" id="A0A0C2MD02"/>
<name>A0A0C2MD02_THEKT</name>
<dbReference type="GO" id="GO:0008378">
    <property type="term" value="F:galactosyltransferase activity"/>
    <property type="evidence" value="ECO:0007669"/>
    <property type="project" value="TreeGrafter"/>
</dbReference>
<evidence type="ECO:0000256" key="2">
    <source>
        <dbReference type="ARBA" id="ARBA00004922"/>
    </source>
</evidence>
<feature type="domain" description="Galactosyltransferase C-terminal" evidence="11">
    <location>
        <begin position="103"/>
        <end position="160"/>
    </location>
</feature>
<dbReference type="InterPro" id="IPR003859">
    <property type="entry name" value="Galactosyl_T"/>
</dbReference>
<evidence type="ECO:0000256" key="5">
    <source>
        <dbReference type="ARBA" id="ARBA00022679"/>
    </source>
</evidence>
<organism evidence="13 14">
    <name type="scientific">Thelohanellus kitauei</name>
    <name type="common">Myxosporean</name>
    <dbReference type="NCBI Taxonomy" id="669202"/>
    <lineage>
        <taxon>Eukaryota</taxon>
        <taxon>Metazoa</taxon>
        <taxon>Cnidaria</taxon>
        <taxon>Myxozoa</taxon>
        <taxon>Myxosporea</taxon>
        <taxon>Bivalvulida</taxon>
        <taxon>Platysporina</taxon>
        <taxon>Myxobolidae</taxon>
        <taxon>Thelohanellus</taxon>
    </lineage>
</organism>
<comment type="caution">
    <text evidence="13">The sequence shown here is derived from an EMBL/GenBank/DDBJ whole genome shotgun (WGS) entry which is preliminary data.</text>
</comment>
<keyword evidence="5 13" id="KW-0808">Transferase</keyword>